<feature type="compositionally biased region" description="Pro residues" evidence="1">
    <location>
        <begin position="282"/>
        <end position="307"/>
    </location>
</feature>
<keyword evidence="2" id="KW-0812">Transmembrane</keyword>
<comment type="caution">
    <text evidence="3">The sequence shown here is derived from an EMBL/GenBank/DDBJ whole genome shotgun (WGS) entry which is preliminary data.</text>
</comment>
<dbReference type="Proteomes" id="UP000559256">
    <property type="component" value="Unassembled WGS sequence"/>
</dbReference>
<organism evidence="3 4">
    <name type="scientific">Tetrapyrgos nigripes</name>
    <dbReference type="NCBI Taxonomy" id="182062"/>
    <lineage>
        <taxon>Eukaryota</taxon>
        <taxon>Fungi</taxon>
        <taxon>Dikarya</taxon>
        <taxon>Basidiomycota</taxon>
        <taxon>Agaricomycotina</taxon>
        <taxon>Agaricomycetes</taxon>
        <taxon>Agaricomycetidae</taxon>
        <taxon>Agaricales</taxon>
        <taxon>Marasmiineae</taxon>
        <taxon>Marasmiaceae</taxon>
        <taxon>Tetrapyrgos</taxon>
    </lineage>
</organism>
<name>A0A8H5CJV1_9AGAR</name>
<feature type="region of interest" description="Disordered" evidence="1">
    <location>
        <begin position="228"/>
        <end position="309"/>
    </location>
</feature>
<feature type="compositionally biased region" description="Basic and acidic residues" evidence="1">
    <location>
        <begin position="63"/>
        <end position="75"/>
    </location>
</feature>
<feature type="compositionally biased region" description="Low complexity" evidence="1">
    <location>
        <begin position="142"/>
        <end position="185"/>
    </location>
</feature>
<feature type="compositionally biased region" description="Low complexity" evidence="1">
    <location>
        <begin position="82"/>
        <end position="97"/>
    </location>
</feature>
<feature type="transmembrane region" description="Helical" evidence="2">
    <location>
        <begin position="503"/>
        <end position="523"/>
    </location>
</feature>
<evidence type="ECO:0000256" key="2">
    <source>
        <dbReference type="SAM" id="Phobius"/>
    </source>
</evidence>
<keyword evidence="2" id="KW-0472">Membrane</keyword>
<evidence type="ECO:0000313" key="4">
    <source>
        <dbReference type="Proteomes" id="UP000559256"/>
    </source>
</evidence>
<sequence length="728" mass="79465">MSRSRDTYAALESGSADSLPSTPQRNSRPTSQSGQARLQLNTSMISGPILPTAPQSITGFDDVEGRWIPREHRSDNSIQGYPSSPSKSSTSSRSGPSAIAWLRPPPQSPASSESGEQMSQPDALSAPTRAALRSRYLHGMDRSLSSPEASSSTTTTTPTSLSPSPLPSSSSSSSPSSQRSARPTALSLHSLRLDAQSQSGYNKHAYTNVYPNSLHAGQFLFPQSRTLRYRSPSGSKKSKGSDSSDVTIRPSPVHSTNPFISRTPKRSLSQSSSRSASSVAPSIPPLDLRPPFPGPHPSPSYDPPLRPPKFSALQLQTQLSTIEASGSSEEYDATPTEGEYSRASAHADSFVTASESSPHPLRAGTSMIQFGEPQIMEVDREHYDEEAEDDIGLAIPVAYLVGDHPVEYNDAVGALLQSSDSNTALSGNPSSTHRLSTPLSTHGHLAANAYTHSRSYSTSLTYTTGASQSTSESFLDRRWERDAGFSAGSALGSVRFKRPRREWVYTTPAFWAFWLGFVCPVLWLVGGWHFTRYGEMPPMKTVWEFYFVGIFKVRFGMGIGRKEWWDERMGWCLGKRRKRADGGNGKEKEKENARDASENGSTNGIPPGGGVIGNPVGDGDLEKGYGRHPRQPKRQHQQSLPPLPRWIQEKQSTESKIFKRSLRGISFGYPFIPRPPPISSSPPSSSDPGPSAMQKCGQIFMAIITKPNRLFDLFSCRQVEGRPWKGRE</sequence>
<protein>
    <submittedName>
        <fullName evidence="3">Uncharacterized protein</fullName>
    </submittedName>
</protein>
<feature type="compositionally biased region" description="Low complexity" evidence="1">
    <location>
        <begin position="681"/>
        <end position="691"/>
    </location>
</feature>
<evidence type="ECO:0000313" key="3">
    <source>
        <dbReference type="EMBL" id="KAF5343082.1"/>
    </source>
</evidence>
<evidence type="ECO:0000256" key="1">
    <source>
        <dbReference type="SAM" id="MobiDB-lite"/>
    </source>
</evidence>
<feature type="region of interest" description="Disordered" evidence="1">
    <location>
        <begin position="576"/>
        <end position="654"/>
    </location>
</feature>
<feature type="compositionally biased region" description="Basic residues" evidence="1">
    <location>
        <begin position="626"/>
        <end position="636"/>
    </location>
</feature>
<reference evidence="3 4" key="1">
    <citation type="journal article" date="2020" name="ISME J.">
        <title>Uncovering the hidden diversity of litter-decomposition mechanisms in mushroom-forming fungi.</title>
        <authorList>
            <person name="Floudas D."/>
            <person name="Bentzer J."/>
            <person name="Ahren D."/>
            <person name="Johansson T."/>
            <person name="Persson P."/>
            <person name="Tunlid A."/>
        </authorList>
    </citation>
    <scope>NUCLEOTIDE SEQUENCE [LARGE SCALE GENOMIC DNA]</scope>
    <source>
        <strain evidence="3 4">CBS 291.85</strain>
    </source>
</reference>
<feature type="region of interest" description="Disordered" evidence="1">
    <location>
        <begin position="1"/>
        <end position="195"/>
    </location>
</feature>
<feature type="compositionally biased region" description="Polar residues" evidence="1">
    <location>
        <begin position="15"/>
        <end position="45"/>
    </location>
</feature>
<accession>A0A8H5CJV1</accession>
<feature type="compositionally biased region" description="Basic and acidic residues" evidence="1">
    <location>
        <begin position="580"/>
        <end position="597"/>
    </location>
</feature>
<dbReference type="OrthoDB" id="3251367at2759"/>
<gene>
    <name evidence="3" type="ORF">D9758_011126</name>
</gene>
<dbReference type="EMBL" id="JAACJM010000150">
    <property type="protein sequence ID" value="KAF5343082.1"/>
    <property type="molecule type" value="Genomic_DNA"/>
</dbReference>
<feature type="compositionally biased region" description="Polar residues" evidence="1">
    <location>
        <begin position="109"/>
        <end position="122"/>
    </location>
</feature>
<proteinExistence type="predicted"/>
<keyword evidence="4" id="KW-1185">Reference proteome</keyword>
<feature type="compositionally biased region" description="Low complexity" evidence="1">
    <location>
        <begin position="266"/>
        <end position="281"/>
    </location>
</feature>
<feature type="region of interest" description="Disordered" evidence="1">
    <location>
        <begin position="669"/>
        <end position="693"/>
    </location>
</feature>
<keyword evidence="2" id="KW-1133">Transmembrane helix</keyword>
<feature type="region of interest" description="Disordered" evidence="1">
    <location>
        <begin position="321"/>
        <end position="347"/>
    </location>
</feature>
<dbReference type="AlphaFoldDB" id="A0A8H5CJV1"/>